<comment type="similarity">
    <text evidence="1 7">Belongs to the cytochrome P450 family.</text>
</comment>
<dbReference type="SUPFAM" id="SSF48264">
    <property type="entry name" value="Cytochrome P450"/>
    <property type="match status" value="1"/>
</dbReference>
<protein>
    <submittedName>
        <fullName evidence="8">Cytochrome P450</fullName>
    </submittedName>
</protein>
<reference evidence="8" key="1">
    <citation type="journal article" date="2015" name="Chem. Sci.">
        <title>A genomic approach to deciphering the mechanism of thiotetronate antibiotics biosynthesis.</title>
        <authorList>
            <person name="Tao W."/>
            <person name="Yurkovich M.E."/>
            <person name="Wen S."/>
            <person name="Lebe K.E."/>
            <person name="Samborskyy M."/>
            <person name="Liu Y."/>
            <person name="Yang A."/>
            <person name="Liu Y."/>
            <person name="Ju Y."/>
            <person name="Deng Z."/>
            <person name="Tosin M."/>
            <person name="Sun Y."/>
            <person name="Leadlay P.F."/>
        </authorList>
    </citation>
    <scope>NUCLEOTIDE SEQUENCE</scope>
    <source>
        <strain evidence="8">NRRL 15439</strain>
    </source>
</reference>
<keyword evidence="3 7" id="KW-0479">Metal-binding</keyword>
<evidence type="ECO:0000256" key="2">
    <source>
        <dbReference type="ARBA" id="ARBA00022617"/>
    </source>
</evidence>
<dbReference type="PRINTS" id="PR00359">
    <property type="entry name" value="BP450"/>
</dbReference>
<organism evidence="8">
    <name type="scientific">Streptomyces thiolactonus</name>
    <dbReference type="NCBI Taxonomy" id="1718436"/>
    <lineage>
        <taxon>Bacteria</taxon>
        <taxon>Bacillati</taxon>
        <taxon>Actinomycetota</taxon>
        <taxon>Actinomycetes</taxon>
        <taxon>Kitasatosporales</taxon>
        <taxon>Streptomycetaceae</taxon>
        <taxon>Streptomyces</taxon>
    </lineage>
</organism>
<dbReference type="Pfam" id="PF00067">
    <property type="entry name" value="p450"/>
    <property type="match status" value="1"/>
</dbReference>
<keyword evidence="6 7" id="KW-0503">Monooxygenase</keyword>
<evidence type="ECO:0000256" key="5">
    <source>
        <dbReference type="ARBA" id="ARBA00023004"/>
    </source>
</evidence>
<dbReference type="Gene3D" id="1.10.630.10">
    <property type="entry name" value="Cytochrome P450"/>
    <property type="match status" value="1"/>
</dbReference>
<dbReference type="CDD" id="cd11029">
    <property type="entry name" value="CYP107-like"/>
    <property type="match status" value="1"/>
</dbReference>
<evidence type="ECO:0000256" key="1">
    <source>
        <dbReference type="ARBA" id="ARBA00010617"/>
    </source>
</evidence>
<dbReference type="GO" id="GO:0020037">
    <property type="term" value="F:heme binding"/>
    <property type="evidence" value="ECO:0007669"/>
    <property type="project" value="InterPro"/>
</dbReference>
<name>A0A0M7BGJ6_9ACTN</name>
<dbReference type="FunFam" id="1.10.630.10:FF:000018">
    <property type="entry name" value="Cytochrome P450 monooxygenase"/>
    <property type="match status" value="1"/>
</dbReference>
<evidence type="ECO:0000256" key="6">
    <source>
        <dbReference type="ARBA" id="ARBA00023033"/>
    </source>
</evidence>
<dbReference type="GO" id="GO:0004497">
    <property type="term" value="F:monooxygenase activity"/>
    <property type="evidence" value="ECO:0007669"/>
    <property type="project" value="UniProtKB-KW"/>
</dbReference>
<sequence>MTSEIHENRCPIHLDVDFYRDPHSIYRAIKQRGNKPTEVVLETGMAYLPPNLRAWMVTSYEDVEFVLRDPRFRKSIDEAMPLFAASAQGSGQQQDRSSLLYDNMANNDPPIHTALRKPLNSSFTARAVAPKRQAMQELAESVLDAVAGQESFDLVQDFAFPYSIGVICDTLGVPREDRETFHQWVQTITSDAEPEVLRRDAQRMVGYLRGLIAQRRERGTDDILTQLAVSLSESQAVAQAYALLAAGYETSANLIVTGLLVLESDPDQKARVWRDRSLVPTAVEEMLRHQSPFNLSLYRYATETVEVGGTTIPAGSIVFLAFAAANRDDARFEDPDRFTVDQPRREHLAFGGGIHNCIGKHLARLEAEVAFDVLVRRCPELSVRTAPEHMDWKASPTFRGLRNLVVAPGPLRSGPGTAETGEAA</sequence>
<evidence type="ECO:0000256" key="3">
    <source>
        <dbReference type="ARBA" id="ARBA00022723"/>
    </source>
</evidence>
<dbReference type="PRINTS" id="PR00385">
    <property type="entry name" value="P450"/>
</dbReference>
<dbReference type="AlphaFoldDB" id="A0A0M7BGJ6"/>
<dbReference type="InterPro" id="IPR017972">
    <property type="entry name" value="Cyt_P450_CS"/>
</dbReference>
<gene>
    <name evidence="8" type="primary">stuD1</name>
</gene>
<keyword evidence="5 7" id="KW-0408">Iron</keyword>
<keyword evidence="2 7" id="KW-0349">Heme</keyword>
<dbReference type="InterPro" id="IPR036396">
    <property type="entry name" value="Cyt_P450_sf"/>
</dbReference>
<accession>A0A0M7BGJ6</accession>
<dbReference type="PANTHER" id="PTHR46696">
    <property type="entry name" value="P450, PUTATIVE (EUROFUNG)-RELATED"/>
    <property type="match status" value="1"/>
</dbReference>
<dbReference type="GO" id="GO:0005506">
    <property type="term" value="F:iron ion binding"/>
    <property type="evidence" value="ECO:0007669"/>
    <property type="project" value="InterPro"/>
</dbReference>
<evidence type="ECO:0000256" key="4">
    <source>
        <dbReference type="ARBA" id="ARBA00023002"/>
    </source>
</evidence>
<evidence type="ECO:0000256" key="7">
    <source>
        <dbReference type="RuleBase" id="RU000461"/>
    </source>
</evidence>
<dbReference type="EMBL" id="LN879418">
    <property type="protein sequence ID" value="CUI25742.1"/>
    <property type="molecule type" value="Genomic_DNA"/>
</dbReference>
<dbReference type="PROSITE" id="PS00086">
    <property type="entry name" value="CYTOCHROME_P450"/>
    <property type="match status" value="1"/>
</dbReference>
<dbReference type="PANTHER" id="PTHR46696:SF1">
    <property type="entry name" value="CYTOCHROME P450 YJIB-RELATED"/>
    <property type="match status" value="1"/>
</dbReference>
<dbReference type="InterPro" id="IPR001128">
    <property type="entry name" value="Cyt_P450"/>
</dbReference>
<keyword evidence="4 7" id="KW-0560">Oxidoreductase</keyword>
<proteinExistence type="inferred from homology"/>
<dbReference type="InterPro" id="IPR002397">
    <property type="entry name" value="Cyt_P450_B"/>
</dbReference>
<evidence type="ECO:0000313" key="8">
    <source>
        <dbReference type="EMBL" id="CUI25742.1"/>
    </source>
</evidence>
<dbReference type="GO" id="GO:0016705">
    <property type="term" value="F:oxidoreductase activity, acting on paired donors, with incorporation or reduction of molecular oxygen"/>
    <property type="evidence" value="ECO:0007669"/>
    <property type="project" value="InterPro"/>
</dbReference>